<dbReference type="InterPro" id="IPR002577">
    <property type="entry name" value="HTH_HxlR"/>
</dbReference>
<evidence type="ECO:0000256" key="3">
    <source>
        <dbReference type="ARBA" id="ARBA00023163"/>
    </source>
</evidence>
<sequence length="138" mass="16001">MTGTDDLSDADRRILLHDLRRTLGPGWLPDVLVTLSGGPQPYTSLLHALRSYDVPRGRRWPQPLIQQAVLTRTLRWMQHRGLVERMRERVFPFGTVYWLTPAAKELADLVAPMAQWAAAHEELLEVDRRAWAERRRGR</sequence>
<keyword evidence="3" id="KW-0804">Transcription</keyword>
<keyword evidence="2 5" id="KW-0238">DNA-binding</keyword>
<gene>
    <name evidence="5" type="ORF">Ga0074812_1603</name>
</gene>
<dbReference type="PANTHER" id="PTHR33204">
    <property type="entry name" value="TRANSCRIPTIONAL REGULATOR, MARR FAMILY"/>
    <property type="match status" value="1"/>
</dbReference>
<name>A0A0S4R1X7_9ACTN</name>
<dbReference type="Gene3D" id="1.10.10.10">
    <property type="entry name" value="Winged helix-like DNA-binding domain superfamily/Winged helix DNA-binding domain"/>
    <property type="match status" value="1"/>
</dbReference>
<evidence type="ECO:0000313" key="6">
    <source>
        <dbReference type="Proteomes" id="UP000198802"/>
    </source>
</evidence>
<evidence type="ECO:0000256" key="1">
    <source>
        <dbReference type="ARBA" id="ARBA00023015"/>
    </source>
</evidence>
<dbReference type="GO" id="GO:0003677">
    <property type="term" value="F:DNA binding"/>
    <property type="evidence" value="ECO:0007669"/>
    <property type="project" value="UniProtKB-KW"/>
</dbReference>
<dbReference type="Pfam" id="PF01638">
    <property type="entry name" value="HxlR"/>
    <property type="match status" value="1"/>
</dbReference>
<evidence type="ECO:0000256" key="2">
    <source>
        <dbReference type="ARBA" id="ARBA00023125"/>
    </source>
</evidence>
<evidence type="ECO:0000259" key="4">
    <source>
        <dbReference type="PROSITE" id="PS51118"/>
    </source>
</evidence>
<dbReference type="RefSeq" id="WP_091287205.1">
    <property type="nucleotide sequence ID" value="NZ_FAOZ01000060.1"/>
</dbReference>
<dbReference type="AlphaFoldDB" id="A0A0S4R1X7"/>
<keyword evidence="6" id="KW-1185">Reference proteome</keyword>
<dbReference type="SUPFAM" id="SSF46785">
    <property type="entry name" value="Winged helix' DNA-binding domain"/>
    <property type="match status" value="1"/>
</dbReference>
<dbReference type="EMBL" id="FAOZ01000060">
    <property type="protein sequence ID" value="CUU61170.1"/>
    <property type="molecule type" value="Genomic_DNA"/>
</dbReference>
<proteinExistence type="predicted"/>
<organism evidence="5 6">
    <name type="scientific">Parafrankia irregularis</name>
    <dbReference type="NCBI Taxonomy" id="795642"/>
    <lineage>
        <taxon>Bacteria</taxon>
        <taxon>Bacillati</taxon>
        <taxon>Actinomycetota</taxon>
        <taxon>Actinomycetes</taxon>
        <taxon>Frankiales</taxon>
        <taxon>Frankiaceae</taxon>
        <taxon>Parafrankia</taxon>
    </lineage>
</organism>
<protein>
    <submittedName>
        <fullName evidence="5">DNA-binding transcriptional regulator, HxlR family</fullName>
    </submittedName>
</protein>
<reference evidence="6" key="1">
    <citation type="submission" date="2015-11" db="EMBL/GenBank/DDBJ databases">
        <authorList>
            <person name="Varghese N."/>
        </authorList>
    </citation>
    <scope>NUCLEOTIDE SEQUENCE [LARGE SCALE GENOMIC DNA]</scope>
    <source>
        <strain evidence="6">DSM 45899</strain>
    </source>
</reference>
<accession>A0A0S4R1X7</accession>
<keyword evidence="1" id="KW-0805">Transcription regulation</keyword>
<dbReference type="PANTHER" id="PTHR33204:SF37">
    <property type="entry name" value="HTH-TYPE TRANSCRIPTIONAL REGULATOR YODB"/>
    <property type="match status" value="1"/>
</dbReference>
<dbReference type="InterPro" id="IPR036390">
    <property type="entry name" value="WH_DNA-bd_sf"/>
</dbReference>
<dbReference type="Proteomes" id="UP000198802">
    <property type="component" value="Unassembled WGS sequence"/>
</dbReference>
<evidence type="ECO:0000313" key="5">
    <source>
        <dbReference type="EMBL" id="CUU61170.1"/>
    </source>
</evidence>
<dbReference type="PROSITE" id="PS51118">
    <property type="entry name" value="HTH_HXLR"/>
    <property type="match status" value="1"/>
</dbReference>
<feature type="domain" description="HTH hxlR-type" evidence="4">
    <location>
        <begin position="10"/>
        <end position="125"/>
    </location>
</feature>
<dbReference type="InterPro" id="IPR036388">
    <property type="entry name" value="WH-like_DNA-bd_sf"/>
</dbReference>